<dbReference type="InterPro" id="IPR007197">
    <property type="entry name" value="rSAM"/>
</dbReference>
<dbReference type="InterPro" id="IPR006638">
    <property type="entry name" value="Elp3/MiaA/NifB-like_rSAM"/>
</dbReference>
<accession>A0A538SRE5</accession>
<dbReference type="PROSITE" id="PS51918">
    <property type="entry name" value="RADICAL_SAM"/>
    <property type="match status" value="1"/>
</dbReference>
<dbReference type="EMBL" id="VBOT01000007">
    <property type="protein sequence ID" value="TMQ53936.1"/>
    <property type="molecule type" value="Genomic_DNA"/>
</dbReference>
<dbReference type="CDD" id="cd01335">
    <property type="entry name" value="Radical_SAM"/>
    <property type="match status" value="1"/>
</dbReference>
<evidence type="ECO:0000256" key="12">
    <source>
        <dbReference type="HAMAP-Rule" id="MF_01864"/>
    </source>
</evidence>
<dbReference type="FunFam" id="3.40.50.12160:FF:000003">
    <property type="entry name" value="CDK5 regulatory subunit-associated protein 1"/>
    <property type="match status" value="1"/>
</dbReference>
<evidence type="ECO:0000256" key="9">
    <source>
        <dbReference type="ARBA" id="ARBA00068570"/>
    </source>
</evidence>
<keyword evidence="12" id="KW-0963">Cytoplasm</keyword>
<dbReference type="Proteomes" id="UP000320184">
    <property type="component" value="Unassembled WGS sequence"/>
</dbReference>
<name>A0A538SRE5_UNCEI</name>
<protein>
    <recommendedName>
        <fullName evidence="9 12">tRNA-2-methylthio-N(6)-dimethylallyladenosine synthase</fullName>
        <ecNumber evidence="8 12">2.8.4.3</ecNumber>
    </recommendedName>
    <alternativeName>
        <fullName evidence="11 12">(Dimethylallyl)adenosine tRNA methylthiotransferase MiaB</fullName>
    </alternativeName>
    <alternativeName>
        <fullName evidence="10 12">tRNA-i(6)A37 methylthiotransferase</fullName>
    </alternativeName>
</protein>
<feature type="binding site" evidence="12">
    <location>
        <position position="190"/>
    </location>
    <ligand>
        <name>[4Fe-4S] cluster</name>
        <dbReference type="ChEBI" id="CHEBI:49883"/>
        <label>2</label>
        <note>4Fe-4S-S-AdoMet</note>
    </ligand>
</feature>
<evidence type="ECO:0000313" key="17">
    <source>
        <dbReference type="Proteomes" id="UP000320184"/>
    </source>
</evidence>
<dbReference type="GO" id="GO:0046872">
    <property type="term" value="F:metal ion binding"/>
    <property type="evidence" value="ECO:0007669"/>
    <property type="project" value="UniProtKB-KW"/>
</dbReference>
<feature type="binding site" evidence="12">
    <location>
        <position position="44"/>
    </location>
    <ligand>
        <name>[4Fe-4S] cluster</name>
        <dbReference type="ChEBI" id="CHEBI:49883"/>
        <label>1</label>
    </ligand>
</feature>
<dbReference type="Pfam" id="PF04055">
    <property type="entry name" value="Radical_SAM"/>
    <property type="match status" value="1"/>
</dbReference>
<dbReference type="PANTHER" id="PTHR43020">
    <property type="entry name" value="CDK5 REGULATORY SUBUNIT-ASSOCIATED PROTEIN 1"/>
    <property type="match status" value="1"/>
</dbReference>
<keyword evidence="3 12" id="KW-0808">Transferase</keyword>
<evidence type="ECO:0000256" key="8">
    <source>
        <dbReference type="ARBA" id="ARBA00033765"/>
    </source>
</evidence>
<evidence type="ECO:0000256" key="11">
    <source>
        <dbReference type="ARBA" id="ARBA00081141"/>
    </source>
</evidence>
<dbReference type="SFLD" id="SFLDS00029">
    <property type="entry name" value="Radical_SAM"/>
    <property type="match status" value="1"/>
</dbReference>
<dbReference type="GO" id="GO:0005829">
    <property type="term" value="C:cytosol"/>
    <property type="evidence" value="ECO:0007669"/>
    <property type="project" value="TreeGrafter"/>
</dbReference>
<dbReference type="InterPro" id="IPR058240">
    <property type="entry name" value="rSAM_sf"/>
</dbReference>
<dbReference type="InterPro" id="IPR038135">
    <property type="entry name" value="Methylthiotransferase_N_sf"/>
</dbReference>
<dbReference type="SFLD" id="SFLDF00273">
    <property type="entry name" value="(dimethylallyl)adenosine_tRNA"/>
    <property type="match status" value="1"/>
</dbReference>
<comment type="similarity">
    <text evidence="12">Belongs to the methylthiotransferase family. MiaB subfamily.</text>
</comment>
<dbReference type="InterPro" id="IPR020612">
    <property type="entry name" value="Methylthiotransferase_CS"/>
</dbReference>
<evidence type="ECO:0000256" key="7">
    <source>
        <dbReference type="ARBA" id="ARBA00023014"/>
    </source>
</evidence>
<evidence type="ECO:0000259" key="15">
    <source>
        <dbReference type="PROSITE" id="PS51918"/>
    </source>
</evidence>
<feature type="domain" description="MTTase N-terminal" evidence="14">
    <location>
        <begin position="35"/>
        <end position="151"/>
    </location>
</feature>
<evidence type="ECO:0000256" key="1">
    <source>
        <dbReference type="ARBA" id="ARBA00003234"/>
    </source>
</evidence>
<comment type="catalytic activity">
    <reaction evidence="12">
        <text>N(6)-dimethylallyladenosine(37) in tRNA + (sulfur carrier)-SH + AH2 + 2 S-adenosyl-L-methionine = 2-methylsulfanyl-N(6)-dimethylallyladenosine(37) in tRNA + (sulfur carrier)-H + 5'-deoxyadenosine + L-methionine + A + S-adenosyl-L-homocysteine + 2 H(+)</text>
        <dbReference type="Rhea" id="RHEA:37067"/>
        <dbReference type="Rhea" id="RHEA-COMP:10375"/>
        <dbReference type="Rhea" id="RHEA-COMP:10376"/>
        <dbReference type="Rhea" id="RHEA-COMP:14737"/>
        <dbReference type="Rhea" id="RHEA-COMP:14739"/>
        <dbReference type="ChEBI" id="CHEBI:13193"/>
        <dbReference type="ChEBI" id="CHEBI:15378"/>
        <dbReference type="ChEBI" id="CHEBI:17319"/>
        <dbReference type="ChEBI" id="CHEBI:17499"/>
        <dbReference type="ChEBI" id="CHEBI:29917"/>
        <dbReference type="ChEBI" id="CHEBI:57844"/>
        <dbReference type="ChEBI" id="CHEBI:57856"/>
        <dbReference type="ChEBI" id="CHEBI:59789"/>
        <dbReference type="ChEBI" id="CHEBI:64428"/>
        <dbReference type="ChEBI" id="CHEBI:74415"/>
        <dbReference type="ChEBI" id="CHEBI:74417"/>
        <dbReference type="EC" id="2.8.4.3"/>
    </reaction>
</comment>
<keyword evidence="5 12" id="KW-0479">Metal-binding</keyword>
<evidence type="ECO:0000313" key="16">
    <source>
        <dbReference type="EMBL" id="TMQ53936.1"/>
    </source>
</evidence>
<keyword evidence="2 12" id="KW-0004">4Fe-4S</keyword>
<feature type="domain" description="Radical SAM core" evidence="15">
    <location>
        <begin position="172"/>
        <end position="399"/>
    </location>
</feature>
<comment type="cofactor">
    <cofactor evidence="12">
        <name>[4Fe-4S] cluster</name>
        <dbReference type="ChEBI" id="CHEBI:49883"/>
    </cofactor>
    <text evidence="12">Binds 2 [4Fe-4S] clusters. One cluster is coordinated with 3 cysteines and an exchangeable S-adenosyl-L-methionine.</text>
</comment>
<comment type="function">
    <text evidence="1 12">Catalyzes the methylthiolation of N6-(dimethylallyl)adenosine (i(6)A), leading to the formation of 2-methylthio-N6-(dimethylallyl)adenosine (ms(2)i(6)A) at position 37 in tRNAs that read codons beginning with uridine.</text>
</comment>
<dbReference type="InterPro" id="IPR005839">
    <property type="entry name" value="Methylthiotransferase"/>
</dbReference>
<dbReference type="EC" id="2.8.4.3" evidence="8 12"/>
<evidence type="ECO:0000259" key="13">
    <source>
        <dbReference type="PROSITE" id="PS50926"/>
    </source>
</evidence>
<keyword evidence="7 12" id="KW-0411">Iron-sulfur</keyword>
<evidence type="ECO:0000256" key="2">
    <source>
        <dbReference type="ARBA" id="ARBA00022485"/>
    </source>
</evidence>
<evidence type="ECO:0000256" key="3">
    <source>
        <dbReference type="ARBA" id="ARBA00022679"/>
    </source>
</evidence>
<dbReference type="InterPro" id="IPR023404">
    <property type="entry name" value="rSAM_horseshoe"/>
</dbReference>
<dbReference type="HAMAP" id="MF_01864">
    <property type="entry name" value="tRNA_metthiotr_MiaB"/>
    <property type="match status" value="1"/>
</dbReference>
<dbReference type="SFLD" id="SFLDG01061">
    <property type="entry name" value="methylthiotransferase"/>
    <property type="match status" value="1"/>
</dbReference>
<evidence type="ECO:0000259" key="14">
    <source>
        <dbReference type="PROSITE" id="PS51449"/>
    </source>
</evidence>
<dbReference type="GO" id="GO:0051539">
    <property type="term" value="F:4 iron, 4 sulfur cluster binding"/>
    <property type="evidence" value="ECO:0007669"/>
    <property type="project" value="UniProtKB-UniRule"/>
</dbReference>
<comment type="subcellular location">
    <subcellularLocation>
        <location evidence="12">Cytoplasm</location>
    </subcellularLocation>
</comment>
<dbReference type="SUPFAM" id="SSF102114">
    <property type="entry name" value="Radical SAM enzymes"/>
    <property type="match status" value="1"/>
</dbReference>
<dbReference type="PANTHER" id="PTHR43020:SF2">
    <property type="entry name" value="MITOCHONDRIAL TRNA METHYLTHIOTRANSFERASE CDK5RAP1"/>
    <property type="match status" value="1"/>
</dbReference>
<comment type="subunit">
    <text evidence="12">Monomer.</text>
</comment>
<comment type="caution">
    <text evidence="16">The sequence shown here is derived from an EMBL/GenBank/DDBJ whole genome shotgun (WGS) entry which is preliminary data.</text>
</comment>
<reference evidence="16 17" key="1">
    <citation type="journal article" date="2019" name="Nat. Microbiol.">
        <title>Mediterranean grassland soil C-N compound turnover is dependent on rainfall and depth, and is mediated by genomically divergent microorganisms.</title>
        <authorList>
            <person name="Diamond S."/>
            <person name="Andeer P.F."/>
            <person name="Li Z."/>
            <person name="Crits-Christoph A."/>
            <person name="Burstein D."/>
            <person name="Anantharaman K."/>
            <person name="Lane K.R."/>
            <person name="Thomas B.C."/>
            <person name="Pan C."/>
            <person name="Northen T.R."/>
            <person name="Banfield J.F."/>
        </authorList>
    </citation>
    <scope>NUCLEOTIDE SEQUENCE [LARGE SCALE GENOMIC DNA]</scope>
    <source>
        <strain evidence="16">WS_3</strain>
    </source>
</reference>
<organism evidence="16 17">
    <name type="scientific">Eiseniibacteriota bacterium</name>
    <dbReference type="NCBI Taxonomy" id="2212470"/>
    <lineage>
        <taxon>Bacteria</taxon>
        <taxon>Candidatus Eiseniibacteriota</taxon>
    </lineage>
</organism>
<evidence type="ECO:0000256" key="10">
    <source>
        <dbReference type="ARBA" id="ARBA00080698"/>
    </source>
</evidence>
<dbReference type="PROSITE" id="PS50926">
    <property type="entry name" value="TRAM"/>
    <property type="match status" value="1"/>
</dbReference>
<keyword evidence="6 12" id="KW-0408">Iron</keyword>
<proteinExistence type="inferred from homology"/>
<dbReference type="Gene3D" id="3.40.50.12160">
    <property type="entry name" value="Methylthiotransferase, N-terminal domain"/>
    <property type="match status" value="1"/>
</dbReference>
<keyword evidence="4 12" id="KW-0949">S-adenosyl-L-methionine</keyword>
<evidence type="ECO:0000256" key="4">
    <source>
        <dbReference type="ARBA" id="ARBA00022691"/>
    </source>
</evidence>
<dbReference type="SFLD" id="SFLDG01082">
    <property type="entry name" value="B12-binding_domain_containing"/>
    <property type="match status" value="1"/>
</dbReference>
<gene>
    <name evidence="12 16" type="primary">miaB</name>
    <name evidence="16" type="ORF">E6K73_00700</name>
</gene>
<dbReference type="SMART" id="SM00729">
    <property type="entry name" value="Elp3"/>
    <property type="match status" value="1"/>
</dbReference>
<sequence>MDSGSNPTAIAVSARSPRRWWPPLRPPCYRRRSMKRVFLETYGCQMNEADSELMAGVLERAGMSIASAPEDADAILINTCAVREHAEQRVLGRLGEFSRLKARRPGLVVGVAGCMAQHLRARLLDHASVLDLVVGPDGYRNLPELLRRAAHGPVAHTRLDRDETYGDLEPRRGSSVRAWVTVQRGCDKFCTYCVVPYTRGRERSLPLPDLVRQVERAVAQGFKEVVFLGQTVNSYTDGERDFADLLRATDRVEGLLRIRFTSPHPSDMSERVIGAISECEKVCPQVHLPLQSGSDPVLVAMRRTYTVGEYRNLVDRLRAAIPGLALTTDIIVGFPGEGEEDFQRTVEIMSEVRYDSAFLFKYSARPDTRAYRWGETATEEEKGRRLEHLIALQQAISGQLNDAWIGRVAEVLVEGPARRDPGQLFGKSLQFKSVVFAGDGTPPGALRNVRVVGATPHTLIAEPVGAARPEAGLVQIA</sequence>
<dbReference type="GO" id="GO:0035597">
    <property type="term" value="F:tRNA-2-methylthio-N(6)-dimethylallyladenosine(37) synthase activity"/>
    <property type="evidence" value="ECO:0007669"/>
    <property type="project" value="UniProtKB-EC"/>
</dbReference>
<dbReference type="AlphaFoldDB" id="A0A538SRE5"/>
<evidence type="ECO:0000256" key="5">
    <source>
        <dbReference type="ARBA" id="ARBA00022723"/>
    </source>
</evidence>
<dbReference type="InterPro" id="IPR006463">
    <property type="entry name" value="MiaB_methiolase"/>
</dbReference>
<keyword evidence="12" id="KW-0819">tRNA processing</keyword>
<dbReference type="NCBIfam" id="TIGR01574">
    <property type="entry name" value="miaB-methiolase"/>
    <property type="match status" value="1"/>
</dbReference>
<evidence type="ECO:0000256" key="6">
    <source>
        <dbReference type="ARBA" id="ARBA00023004"/>
    </source>
</evidence>
<dbReference type="InterPro" id="IPR013848">
    <property type="entry name" value="Methylthiotransferase_N"/>
</dbReference>
<dbReference type="InterPro" id="IPR002792">
    <property type="entry name" value="TRAM_dom"/>
</dbReference>
<dbReference type="NCBIfam" id="TIGR00089">
    <property type="entry name" value="MiaB/RimO family radical SAM methylthiotransferase"/>
    <property type="match status" value="1"/>
</dbReference>
<feature type="binding site" evidence="12">
    <location>
        <position position="186"/>
    </location>
    <ligand>
        <name>[4Fe-4S] cluster</name>
        <dbReference type="ChEBI" id="CHEBI:49883"/>
        <label>2</label>
        <note>4Fe-4S-S-AdoMet</note>
    </ligand>
</feature>
<dbReference type="FunFam" id="3.80.30.20:FF:000001">
    <property type="entry name" value="tRNA-2-methylthio-N(6)-dimethylallyladenosine synthase 2"/>
    <property type="match status" value="1"/>
</dbReference>
<dbReference type="PROSITE" id="PS01278">
    <property type="entry name" value="MTTASE_RADICAL"/>
    <property type="match status" value="1"/>
</dbReference>
<feature type="domain" description="TRAM" evidence="13">
    <location>
        <begin position="402"/>
        <end position="465"/>
    </location>
</feature>
<dbReference type="PROSITE" id="PS51449">
    <property type="entry name" value="MTTASE_N"/>
    <property type="match status" value="1"/>
</dbReference>
<feature type="binding site" evidence="12">
    <location>
        <position position="80"/>
    </location>
    <ligand>
        <name>[4Fe-4S] cluster</name>
        <dbReference type="ChEBI" id="CHEBI:49883"/>
        <label>1</label>
    </ligand>
</feature>
<feature type="binding site" evidence="12">
    <location>
        <position position="193"/>
    </location>
    <ligand>
        <name>[4Fe-4S] cluster</name>
        <dbReference type="ChEBI" id="CHEBI:49883"/>
        <label>2</label>
        <note>4Fe-4S-S-AdoMet</note>
    </ligand>
</feature>
<dbReference type="Pfam" id="PF00919">
    <property type="entry name" value="UPF0004"/>
    <property type="match status" value="1"/>
</dbReference>
<feature type="binding site" evidence="12">
    <location>
        <position position="114"/>
    </location>
    <ligand>
        <name>[4Fe-4S] cluster</name>
        <dbReference type="ChEBI" id="CHEBI:49883"/>
        <label>1</label>
    </ligand>
</feature>
<dbReference type="Gene3D" id="3.80.30.20">
    <property type="entry name" value="tm_1862 like domain"/>
    <property type="match status" value="1"/>
</dbReference>